<dbReference type="GeneID" id="34577185"/>
<dbReference type="RefSeq" id="XP_022487915.1">
    <property type="nucleotide sequence ID" value="XM_022632451.1"/>
</dbReference>
<protein>
    <recommendedName>
        <fullName evidence="3">Aminoglycoside phosphotransferase domain-containing protein</fullName>
    </recommendedName>
</protein>
<comment type="caution">
    <text evidence="1">The sequence shown here is derived from an EMBL/GenBank/DDBJ whole genome shotgun (WGS) entry which is preliminary data.</text>
</comment>
<sequence length="227" mass="26009">MADILLQQLSKLYLPGVGSLEQIDDFTFKVAHRPLSIHMNELVRVGTLLRSKLQNSAVESSSFSFDALADLHMDHLTHQRNDAVKYAPGCQRKKNSPAAVSRLSRENQLATPSLSQCSRILKLWCDDFKPSNVLLNENLQIVGLIDLEFTYAAPTEISSAPPWWLLNEQIEYWPDGIEAWMKVHDYRLQTFLKVLIKHEDALLRYGRLEEDQMLSGPMREKQRSGIF</sequence>
<dbReference type="Proteomes" id="UP000177622">
    <property type="component" value="Unassembled WGS sequence"/>
</dbReference>
<accession>A0A1F5LGY4</accession>
<dbReference type="EMBL" id="LXJU01000010">
    <property type="protein sequence ID" value="OGE52473.1"/>
    <property type="molecule type" value="Genomic_DNA"/>
</dbReference>
<organism evidence="1 2">
    <name type="scientific">Penicillium arizonense</name>
    <dbReference type="NCBI Taxonomy" id="1835702"/>
    <lineage>
        <taxon>Eukaryota</taxon>
        <taxon>Fungi</taxon>
        <taxon>Dikarya</taxon>
        <taxon>Ascomycota</taxon>
        <taxon>Pezizomycotina</taxon>
        <taxon>Eurotiomycetes</taxon>
        <taxon>Eurotiomycetidae</taxon>
        <taxon>Eurotiales</taxon>
        <taxon>Aspergillaceae</taxon>
        <taxon>Penicillium</taxon>
    </lineage>
</organism>
<evidence type="ECO:0000313" key="2">
    <source>
        <dbReference type="Proteomes" id="UP000177622"/>
    </source>
</evidence>
<reference evidence="1 2" key="1">
    <citation type="journal article" date="2016" name="Sci. Rep.">
        <title>Penicillium arizonense, a new, genome sequenced fungal species, reveals a high chemical diversity in secreted metabolites.</title>
        <authorList>
            <person name="Grijseels S."/>
            <person name="Nielsen J.C."/>
            <person name="Randelovic M."/>
            <person name="Nielsen J."/>
            <person name="Nielsen K.F."/>
            <person name="Workman M."/>
            <person name="Frisvad J.C."/>
        </authorList>
    </citation>
    <scope>NUCLEOTIDE SEQUENCE [LARGE SCALE GENOMIC DNA]</scope>
    <source>
        <strain evidence="1 2">CBS 141311</strain>
    </source>
</reference>
<keyword evidence="2" id="KW-1185">Reference proteome</keyword>
<evidence type="ECO:0000313" key="1">
    <source>
        <dbReference type="EMBL" id="OGE52473.1"/>
    </source>
</evidence>
<dbReference type="OrthoDB" id="5412996at2759"/>
<dbReference type="AlphaFoldDB" id="A0A1F5LGY4"/>
<gene>
    <name evidence="1" type="ORF">PENARI_c010G12254</name>
</gene>
<name>A0A1F5LGY4_PENAI</name>
<proteinExistence type="predicted"/>
<evidence type="ECO:0008006" key="3">
    <source>
        <dbReference type="Google" id="ProtNLM"/>
    </source>
</evidence>